<name>A0A4Y7SLR8_COPMI</name>
<dbReference type="EMBL" id="QPFP01000085">
    <property type="protein sequence ID" value="TEB22795.1"/>
    <property type="molecule type" value="Genomic_DNA"/>
</dbReference>
<keyword evidence="1" id="KW-0472">Membrane</keyword>
<evidence type="ECO:0000256" key="1">
    <source>
        <dbReference type="SAM" id="Phobius"/>
    </source>
</evidence>
<organism evidence="2 3">
    <name type="scientific">Coprinellus micaceus</name>
    <name type="common">Glistening ink-cap mushroom</name>
    <name type="synonym">Coprinus micaceus</name>
    <dbReference type="NCBI Taxonomy" id="71717"/>
    <lineage>
        <taxon>Eukaryota</taxon>
        <taxon>Fungi</taxon>
        <taxon>Dikarya</taxon>
        <taxon>Basidiomycota</taxon>
        <taxon>Agaricomycotina</taxon>
        <taxon>Agaricomycetes</taxon>
        <taxon>Agaricomycetidae</taxon>
        <taxon>Agaricales</taxon>
        <taxon>Agaricineae</taxon>
        <taxon>Psathyrellaceae</taxon>
        <taxon>Coprinellus</taxon>
    </lineage>
</organism>
<keyword evidence="1" id="KW-1133">Transmembrane helix</keyword>
<evidence type="ECO:0000313" key="3">
    <source>
        <dbReference type="Proteomes" id="UP000298030"/>
    </source>
</evidence>
<accession>A0A4Y7SLR8</accession>
<keyword evidence="1" id="KW-0812">Transmembrane</keyword>
<gene>
    <name evidence="2" type="ORF">FA13DRAFT_1818771</name>
</gene>
<protein>
    <submittedName>
        <fullName evidence="2">Uncharacterized protein</fullName>
    </submittedName>
</protein>
<keyword evidence="3" id="KW-1185">Reference proteome</keyword>
<sequence>MTNPCEPVAVLETLEGPSNGRGQLARCKPLARREAVQQKRAVSEYSMWNVITALDAIAVNVREGDIVRRKADVVKPVWDCTCCINEEDHRRKNDPFRRMTALELELFGFIMLMTFLLAGRFALSQVVYWAGWVTERVGDMLH</sequence>
<comment type="caution">
    <text evidence="2">The sequence shown here is derived from an EMBL/GenBank/DDBJ whole genome shotgun (WGS) entry which is preliminary data.</text>
</comment>
<evidence type="ECO:0000313" key="2">
    <source>
        <dbReference type="EMBL" id="TEB22795.1"/>
    </source>
</evidence>
<dbReference type="Proteomes" id="UP000298030">
    <property type="component" value="Unassembled WGS sequence"/>
</dbReference>
<feature type="transmembrane region" description="Helical" evidence="1">
    <location>
        <begin position="106"/>
        <end position="130"/>
    </location>
</feature>
<dbReference type="AlphaFoldDB" id="A0A4Y7SLR8"/>
<proteinExistence type="predicted"/>
<reference evidence="2 3" key="1">
    <citation type="journal article" date="2019" name="Nat. Ecol. Evol.">
        <title>Megaphylogeny resolves global patterns of mushroom evolution.</title>
        <authorList>
            <person name="Varga T."/>
            <person name="Krizsan K."/>
            <person name="Foldi C."/>
            <person name="Dima B."/>
            <person name="Sanchez-Garcia M."/>
            <person name="Sanchez-Ramirez S."/>
            <person name="Szollosi G.J."/>
            <person name="Szarkandi J.G."/>
            <person name="Papp V."/>
            <person name="Albert L."/>
            <person name="Andreopoulos W."/>
            <person name="Angelini C."/>
            <person name="Antonin V."/>
            <person name="Barry K.W."/>
            <person name="Bougher N.L."/>
            <person name="Buchanan P."/>
            <person name="Buyck B."/>
            <person name="Bense V."/>
            <person name="Catcheside P."/>
            <person name="Chovatia M."/>
            <person name="Cooper J."/>
            <person name="Damon W."/>
            <person name="Desjardin D."/>
            <person name="Finy P."/>
            <person name="Geml J."/>
            <person name="Haridas S."/>
            <person name="Hughes K."/>
            <person name="Justo A."/>
            <person name="Karasinski D."/>
            <person name="Kautmanova I."/>
            <person name="Kiss B."/>
            <person name="Kocsube S."/>
            <person name="Kotiranta H."/>
            <person name="LaButti K.M."/>
            <person name="Lechner B.E."/>
            <person name="Liimatainen K."/>
            <person name="Lipzen A."/>
            <person name="Lukacs Z."/>
            <person name="Mihaltcheva S."/>
            <person name="Morgado L.N."/>
            <person name="Niskanen T."/>
            <person name="Noordeloos M.E."/>
            <person name="Ohm R.A."/>
            <person name="Ortiz-Santana B."/>
            <person name="Ovrebo C."/>
            <person name="Racz N."/>
            <person name="Riley R."/>
            <person name="Savchenko A."/>
            <person name="Shiryaev A."/>
            <person name="Soop K."/>
            <person name="Spirin V."/>
            <person name="Szebenyi C."/>
            <person name="Tomsovsky M."/>
            <person name="Tulloss R.E."/>
            <person name="Uehling J."/>
            <person name="Grigoriev I.V."/>
            <person name="Vagvolgyi C."/>
            <person name="Papp T."/>
            <person name="Martin F.M."/>
            <person name="Miettinen O."/>
            <person name="Hibbett D.S."/>
            <person name="Nagy L.G."/>
        </authorList>
    </citation>
    <scope>NUCLEOTIDE SEQUENCE [LARGE SCALE GENOMIC DNA]</scope>
    <source>
        <strain evidence="2 3">FP101781</strain>
    </source>
</reference>